<dbReference type="NCBIfam" id="TIGR02601">
    <property type="entry name" value="autotrns_rpt"/>
    <property type="match status" value="11"/>
</dbReference>
<evidence type="ECO:0000259" key="2">
    <source>
        <dbReference type="PROSITE" id="PS51208"/>
    </source>
</evidence>
<evidence type="ECO:0000313" key="3">
    <source>
        <dbReference type="EMBL" id="ATA54137.1"/>
    </source>
</evidence>
<dbReference type="InterPro" id="IPR006315">
    <property type="entry name" value="OM_autotransptr_brl_dom"/>
</dbReference>
<dbReference type="InterPro" id="IPR012332">
    <property type="entry name" value="Autotransporter_pectin_lyase_C"/>
</dbReference>
<dbReference type="Gene3D" id="2.160.20.20">
    <property type="match status" value="4"/>
</dbReference>
<dbReference type="InterPro" id="IPR005546">
    <property type="entry name" value="Autotransporte_beta"/>
</dbReference>
<dbReference type="InterPro" id="IPR051551">
    <property type="entry name" value="Autotransporter_adhesion"/>
</dbReference>
<proteinExistence type="predicted"/>
<gene>
    <name evidence="3" type="ORF">CKY39_13570</name>
</gene>
<dbReference type="InterPro" id="IPR011050">
    <property type="entry name" value="Pectin_lyase_fold/virulence"/>
</dbReference>
<dbReference type="PANTHER" id="PTHR35037:SF3">
    <property type="entry name" value="C-TERMINAL REGION OF AIDA-LIKE PROTEIN"/>
    <property type="match status" value="1"/>
</dbReference>
<dbReference type="Proteomes" id="UP000217154">
    <property type="component" value="Chromosome"/>
</dbReference>
<dbReference type="GO" id="GO:0019867">
    <property type="term" value="C:outer membrane"/>
    <property type="evidence" value="ECO:0007669"/>
    <property type="project" value="InterPro"/>
</dbReference>
<dbReference type="CDD" id="cd01344">
    <property type="entry name" value="PL2_Passenger_AT"/>
    <property type="match status" value="1"/>
</dbReference>
<dbReference type="Pfam" id="PF12951">
    <property type="entry name" value="PATR"/>
    <property type="match status" value="12"/>
</dbReference>
<dbReference type="RefSeq" id="WP_095744813.1">
    <property type="nucleotide sequence ID" value="NZ_CP023284.1"/>
</dbReference>
<dbReference type="Gene3D" id="2.40.128.130">
    <property type="entry name" value="Autotransporter beta-domain"/>
    <property type="match status" value="1"/>
</dbReference>
<evidence type="ECO:0000256" key="1">
    <source>
        <dbReference type="ARBA" id="ARBA00022729"/>
    </source>
</evidence>
<accession>A0A250DIE5</accession>
<name>A0A250DIE5_9BURK</name>
<dbReference type="EMBL" id="CP023284">
    <property type="protein sequence ID" value="ATA54137.1"/>
    <property type="molecule type" value="Genomic_DNA"/>
</dbReference>
<keyword evidence="1" id="KW-0732">Signal</keyword>
<dbReference type="SUPFAM" id="SSF51126">
    <property type="entry name" value="Pectin lyase-like"/>
    <property type="match status" value="6"/>
</dbReference>
<organism evidence="3 4">
    <name type="scientific">Variovorax boronicumulans</name>
    <dbReference type="NCBI Taxonomy" id="436515"/>
    <lineage>
        <taxon>Bacteria</taxon>
        <taxon>Pseudomonadati</taxon>
        <taxon>Pseudomonadota</taxon>
        <taxon>Betaproteobacteria</taxon>
        <taxon>Burkholderiales</taxon>
        <taxon>Comamonadaceae</taxon>
        <taxon>Variovorax</taxon>
    </lineage>
</organism>
<dbReference type="SUPFAM" id="SSF103515">
    <property type="entry name" value="Autotransporter"/>
    <property type="match status" value="1"/>
</dbReference>
<dbReference type="NCBIfam" id="TIGR01414">
    <property type="entry name" value="autotrans_barl"/>
    <property type="match status" value="1"/>
</dbReference>
<dbReference type="InterPro" id="IPR036709">
    <property type="entry name" value="Autotransporte_beta_dom_sf"/>
</dbReference>
<evidence type="ECO:0000313" key="4">
    <source>
        <dbReference type="Proteomes" id="UP000217154"/>
    </source>
</evidence>
<dbReference type="Pfam" id="PF18883">
    <property type="entry name" value="AC_1"/>
    <property type="match status" value="1"/>
</dbReference>
<dbReference type="InterPro" id="IPR043990">
    <property type="entry name" value="AC_1"/>
</dbReference>
<dbReference type="KEGG" id="vbo:CKY39_13570"/>
<dbReference type="InterPro" id="IPR013425">
    <property type="entry name" value="Autotrns_rpt"/>
</dbReference>
<dbReference type="SMART" id="SM00869">
    <property type="entry name" value="Autotransporter"/>
    <property type="match status" value="1"/>
</dbReference>
<protein>
    <recommendedName>
        <fullName evidence="2">Autotransporter domain-containing protein</fullName>
    </recommendedName>
</protein>
<dbReference type="PROSITE" id="PS51208">
    <property type="entry name" value="AUTOTRANSPORTER"/>
    <property type="match status" value="1"/>
</dbReference>
<reference evidence="3 4" key="1">
    <citation type="submission" date="2017-09" db="EMBL/GenBank/DDBJ databases">
        <title>The diverse metabolic capabilities of V. boronicumulans make it an excellent choice for continued studies on novel biodegradation.</title>
        <authorList>
            <person name="Sun S."/>
        </authorList>
    </citation>
    <scope>NUCLEOTIDE SEQUENCE [LARGE SCALE GENOMIC DNA]</scope>
    <source>
        <strain evidence="3 4">J1</strain>
    </source>
</reference>
<sequence>MLATQSFEVKTTGALLGGDGGNGGDAFTGTSSLKGTGGGGGAGVLVVPVGGVTITNAGSIAGGNGGKGLAAGGTHPIANVPVYGGAGGNGEGGAQGGTQLGAYAQGGAGIVGSNLTIVNSGIVSGGLSGDGATRARAIQLGGSNNSLTLQAGSVLNGGVVAQGTGNTLRLEGTNIEDDAFQGFSRIHAASGSNWRLAGTFLPAGNLAVTVDGSGATPAQLAMNGFISGPGSLTVDGGGTLALGSPNAYLGGTTIKTGTTVQIGTAGALGAGTVTLDGGTLAATSSLDLTNNLTFATGQRSTVAAAGGKSLGIGGSLWLGAGATAVFGIAAENGTVRLGSGTTTVTSNAAVVVAGGTLQVSDAARAGTILANVASTTVEAGATLDLNGYTITIGNLQGAGTLNTRTGAGSAQATTVRSGNFSGAITGTGQLVKTTAGTLTLTGASTYTGGTTISAGTLQIGDGGSLMGNVVNNGTLAFDRTDSSTFSGAISGSGDVTKWGTGAVTLSGSNTYQGGTTVRGGTLRSGAASALSQNTAYTVLGGVLDLGSFNLRASSLSGTAGTVQLGSATLTVGSANASTTFAGSIDGTGSLVKEGSGTLTLSGSNTYTGGTTVSAGTLQIGSGGNNGSITGDVTNHAALVFNRANGTAFAGNINGTGSVTKTGTGTLVYTGSATHAGGTTIDGGTLQIGDGGTVGSLTGNVSNHAALVFNRSNDAAFAGDITGSGSVMKTGTGTLVYTGNATHTGGTTIDSGTLEIRDSGSIVGHIANNAALVFNRSADTTFAGNISGTGSLLQKGARKLTLTGDNTFTGTTTVVVGNILQIGAGGTTGSITGNISNDGDLVFDRAGELSYAGVISGSGTLSKNGTGVLELTGASTYTGATEVNAGTLRVNNTTGSATGTSTVQVKNGATLSGGGTISGQVTIANGATLAPGSNLGTLTTGMLRFDPGAFLNYELGQAGVAGGPLNDLVKVNGGLVLDGTLNVAEAPGGTFGPGLYRLISYSGSLIDNGLNIGTAPAGTAAGDLHVQSSVLGEINLINSKGVSLSFWDGAGGDATQYNDGKIGGGSGTWRIGRSGLNDPSDSWTDANGKTNTGWQQNQFALFGGAAGTVRVDNTGGVISIDGAQFSTSGYVVTGDALTLGNANTVIKVGDGTASGAQMQATIASVLSGAGGLTKDDLGTLVLQGANTYTGGTLVRAGTLQGDTTSLRGPIVNDARVVFDQVASGSFAGTMSGAGSLRKSGVGELLLTAANSYKGGTQVDGGTLNVGVTGAVGTGPVGVSSGAALIFSGSADAENLKITAGAAQSGNGGFVQFQDNASAGHATLTAHAGGSIDFRGNATAGNATIENRGGEVMVWFNANAGKTHITNFAGGTTYLWGDASAERATIVNERDGVLDIRDNATAAQASVVNKAGGTVFVSKLGTPGTTIGSLEGAGRVLLGAKALTTGALNTDTEISGVISGVGGSLVKVGTGALTLSGENTHTGGTALRQGRLNVGHSQALGTGTLSMDDDTTLGFSANGLTIANTIKLTGNNDPVIDTGAFSGTLRGAISGGGFITKQGTGTLTLSGANTYTGATNVAQGTLKAGAVNTLSAASAHSVAAGATLDLAGFNQTVASLTNSGTVSLAGATAGTTLTVKGAYVGTNGVLKLSTTLNGTGPSDRLVLDGPTAVASGKTQVQISNLGGLGALTSGNGIEVITAQNGATTTAQTTKDAFSLAGGHVDAGAYEYRLHAADAKGAGENWYLRSTTDAVAPGQPVGLPVVTYRQEAALYAALPGQLRQGNLAMLGDVRKRVGDDDVKGTPSGSDRRAWARVLSADIDIQQGGTVSPTSKGRLTGFQAGTDLLATPNWRAGLYVGQLDGDARVSGFASGIRHLAVGRNDLRSQYVGVYGTYTADSGFYADAVVQSGRHRYTVEPMLGAGVGGKGNSLLGSIEVGQAFAIGGSGWYIEPQLQLIHHHMDLGNSVIAGAIAQPQADSGWIARAGVRVKGQIDTGLGALQPYGRFNVYKTSSGTDIARFVNGATTTDIVAPTGGTSTELAGGFTLALSQTTSLYGEVGKLWSSGGDAKVKSSINGSLGVRVKW</sequence>
<dbReference type="PANTHER" id="PTHR35037">
    <property type="entry name" value="C-TERMINAL REGION OF AIDA-LIKE PROTEIN"/>
    <property type="match status" value="1"/>
</dbReference>
<feature type="domain" description="Autotransporter" evidence="2">
    <location>
        <begin position="1799"/>
        <end position="2078"/>
    </location>
</feature>